<gene>
    <name evidence="3" type="ORF">N495_16000</name>
</gene>
<comment type="caution">
    <text evidence="3">The sequence shown here is derived from an EMBL/GenBank/DDBJ whole genome shotgun (WGS) entry which is preliminary data.</text>
</comment>
<dbReference type="Gene3D" id="1.10.260.40">
    <property type="entry name" value="lambda repressor-like DNA-binding domains"/>
    <property type="match status" value="1"/>
</dbReference>
<dbReference type="CDD" id="cd00093">
    <property type="entry name" value="HTH_XRE"/>
    <property type="match status" value="1"/>
</dbReference>
<dbReference type="SMART" id="SM00530">
    <property type="entry name" value="HTH_XRE"/>
    <property type="match status" value="1"/>
</dbReference>
<dbReference type="AlphaFoldDB" id="A0A0D1BTA5"/>
<dbReference type="OrthoDB" id="9811208at2"/>
<protein>
    <submittedName>
        <fullName evidence="3">XRE family transcriptional regulator</fullName>
    </submittedName>
</protein>
<dbReference type="PANTHER" id="PTHR46558">
    <property type="entry name" value="TRACRIPTIONAL REGULATORY PROTEIN-RELATED-RELATED"/>
    <property type="match status" value="1"/>
</dbReference>
<dbReference type="PATRIC" id="fig|1379739.3.peg.3592"/>
<organism evidence="3 4">
    <name type="scientific">Clostridium botulinum B2 450</name>
    <dbReference type="NCBI Taxonomy" id="1379739"/>
    <lineage>
        <taxon>Bacteria</taxon>
        <taxon>Bacillati</taxon>
        <taxon>Bacillota</taxon>
        <taxon>Clostridia</taxon>
        <taxon>Eubacteriales</taxon>
        <taxon>Clostridiaceae</taxon>
        <taxon>Clostridium</taxon>
    </lineage>
</organism>
<dbReference type="GO" id="GO:0003677">
    <property type="term" value="F:DNA binding"/>
    <property type="evidence" value="ECO:0007669"/>
    <property type="project" value="UniProtKB-KW"/>
</dbReference>
<feature type="domain" description="HTH cro/C1-type" evidence="2">
    <location>
        <begin position="7"/>
        <end position="61"/>
    </location>
</feature>
<evidence type="ECO:0000256" key="1">
    <source>
        <dbReference type="ARBA" id="ARBA00023125"/>
    </source>
</evidence>
<dbReference type="EMBL" id="JXSU01000008">
    <property type="protein sequence ID" value="KIS21996.1"/>
    <property type="molecule type" value="Genomic_DNA"/>
</dbReference>
<dbReference type="InterPro" id="IPR010982">
    <property type="entry name" value="Lambda_DNA-bd_dom_sf"/>
</dbReference>
<dbReference type="Pfam" id="PF01381">
    <property type="entry name" value="HTH_3"/>
    <property type="match status" value="1"/>
</dbReference>
<sequence>MVFKDRLKGLREDRDLTQDQIADILKITRSAVANYENGIREPDISLLVKIADYFNISLDYLLCRTNKMEPFYKSHSNNLKSKI</sequence>
<dbReference type="SUPFAM" id="SSF47413">
    <property type="entry name" value="lambda repressor-like DNA-binding domains"/>
    <property type="match status" value="1"/>
</dbReference>
<keyword evidence="1" id="KW-0238">DNA-binding</keyword>
<name>A0A0D1BTA5_CLOBO</name>
<dbReference type="Proteomes" id="UP000032250">
    <property type="component" value="Unassembled WGS sequence"/>
</dbReference>
<evidence type="ECO:0000313" key="4">
    <source>
        <dbReference type="Proteomes" id="UP000032250"/>
    </source>
</evidence>
<reference evidence="3 4" key="1">
    <citation type="submission" date="2014-06" db="EMBL/GenBank/DDBJ databases">
        <title>Genome characterization of distinct group I Clostridium botulinum lineages.</title>
        <authorList>
            <person name="Giordani F."/>
            <person name="Anselmo A."/>
            <person name="Fillo S."/>
            <person name="Palozzi A.M."/>
            <person name="Fortunato A."/>
            <person name="Gentile B."/>
            <person name="Ciammaruconi A."/>
            <person name="Anniballi F."/>
            <person name="De Medici D."/>
            <person name="Lista F."/>
        </authorList>
    </citation>
    <scope>NUCLEOTIDE SEQUENCE [LARGE SCALE GENOMIC DNA]</scope>
    <source>
        <strain evidence="3 4">B2 450</strain>
    </source>
</reference>
<evidence type="ECO:0000259" key="2">
    <source>
        <dbReference type="PROSITE" id="PS50943"/>
    </source>
</evidence>
<accession>A0A0D1BTA5</accession>
<dbReference type="PROSITE" id="PS50943">
    <property type="entry name" value="HTH_CROC1"/>
    <property type="match status" value="1"/>
</dbReference>
<dbReference type="HOGENOM" id="CLU_066192_4_2_9"/>
<dbReference type="PANTHER" id="PTHR46558:SF11">
    <property type="entry name" value="HTH-TYPE TRANSCRIPTIONAL REGULATOR XRE"/>
    <property type="match status" value="1"/>
</dbReference>
<dbReference type="InterPro" id="IPR001387">
    <property type="entry name" value="Cro/C1-type_HTH"/>
</dbReference>
<proteinExistence type="predicted"/>
<evidence type="ECO:0000313" key="3">
    <source>
        <dbReference type="EMBL" id="KIS21996.1"/>
    </source>
</evidence>